<keyword evidence="2" id="KW-1185">Reference proteome</keyword>
<name>A0A3D9PY21_9BACL</name>
<reference evidence="1 2" key="1">
    <citation type="submission" date="2018-08" db="EMBL/GenBank/DDBJ databases">
        <title>Genomic Encyclopedia of Type Strains, Phase III (KMG-III): the genomes of soil and plant-associated and newly described type strains.</title>
        <authorList>
            <person name="Whitman W."/>
        </authorList>
    </citation>
    <scope>NUCLEOTIDE SEQUENCE [LARGE SCALE GENOMIC DNA]</scope>
    <source>
        <strain evidence="1 2">CGMCC 1.10966</strain>
    </source>
</reference>
<gene>
    <name evidence="1" type="ORF">A8990_16917</name>
</gene>
<evidence type="ECO:0008006" key="3">
    <source>
        <dbReference type="Google" id="ProtNLM"/>
    </source>
</evidence>
<evidence type="ECO:0000313" key="1">
    <source>
        <dbReference type="EMBL" id="REE55425.1"/>
    </source>
</evidence>
<dbReference type="RefSeq" id="WP_116192773.1">
    <property type="nucleotide sequence ID" value="NZ_QTTN01000069.1"/>
</dbReference>
<dbReference type="OrthoDB" id="2642611at2"/>
<accession>A0A3D9PY21</accession>
<comment type="caution">
    <text evidence="1">The sequence shown here is derived from an EMBL/GenBank/DDBJ whole genome shotgun (WGS) entry which is preliminary data.</text>
</comment>
<protein>
    <recommendedName>
        <fullName evidence="3">Host factor-I protein</fullName>
    </recommendedName>
</protein>
<evidence type="ECO:0000313" key="2">
    <source>
        <dbReference type="Proteomes" id="UP000256304"/>
    </source>
</evidence>
<dbReference type="Proteomes" id="UP000256304">
    <property type="component" value="Unassembled WGS sequence"/>
</dbReference>
<dbReference type="EMBL" id="QTTN01000069">
    <property type="protein sequence ID" value="REE55425.1"/>
    <property type="molecule type" value="Genomic_DNA"/>
</dbReference>
<proteinExistence type="predicted"/>
<organism evidence="1 2">
    <name type="scientific">Paenibacillus taihuensis</name>
    <dbReference type="NCBI Taxonomy" id="1156355"/>
    <lineage>
        <taxon>Bacteria</taxon>
        <taxon>Bacillati</taxon>
        <taxon>Bacillota</taxon>
        <taxon>Bacilli</taxon>
        <taxon>Bacillales</taxon>
        <taxon>Paenibacillaceae</taxon>
        <taxon>Paenibacillus</taxon>
    </lineage>
</organism>
<sequence>MKLIDRYNIYFLSLRKVTVFLSNGRIMRGHIIQLHDDFLSIHDRTYGPIDIPFQSVVALAPMRNLSKRTKKKRVSRTAKIKS</sequence>
<dbReference type="AlphaFoldDB" id="A0A3D9PY21"/>